<comment type="caution">
    <text evidence="1">The sequence shown here is derived from an EMBL/GenBank/DDBJ whole genome shotgun (WGS) entry which is preliminary data.</text>
</comment>
<sequence>MIANYTEKGWQLITQRSHGLLAAQICAQWHHRHRPRFWIETLIATAEHDDVFNELENKNLIDANGAPLNFKATTFEKDKSQRLIDMAQTKCAYIALLQSRHLHFVHGKDPDAQTFLKRLRKSERNWLKTAGTTPDEVDHSYQLLEFCDAFSLLLCQQLIQPEGRRIQIGTGPDQRSYDLFQNGNQLHVSPWPFQENRFEISYESRTLSQLSFSSSKALKSAIQKADTNTHRLNISKP</sequence>
<evidence type="ECO:0000313" key="2">
    <source>
        <dbReference type="Proteomes" id="UP001517247"/>
    </source>
</evidence>
<accession>A0ABW9JBL7</accession>
<dbReference type="InterPro" id="IPR024992">
    <property type="entry name" value="DUF3891"/>
</dbReference>
<gene>
    <name evidence="1" type="ORF">E6A44_017120</name>
</gene>
<evidence type="ECO:0000313" key="1">
    <source>
        <dbReference type="EMBL" id="MFN0257315.1"/>
    </source>
</evidence>
<dbReference type="Pfam" id="PF13030">
    <property type="entry name" value="DUF3891"/>
    <property type="match status" value="1"/>
</dbReference>
<dbReference type="Proteomes" id="UP001517247">
    <property type="component" value="Unassembled WGS sequence"/>
</dbReference>
<organism evidence="1 2">
    <name type="scientific">Pedobacter ureilyticus</name>
    <dbReference type="NCBI Taxonomy" id="1393051"/>
    <lineage>
        <taxon>Bacteria</taxon>
        <taxon>Pseudomonadati</taxon>
        <taxon>Bacteroidota</taxon>
        <taxon>Sphingobacteriia</taxon>
        <taxon>Sphingobacteriales</taxon>
        <taxon>Sphingobacteriaceae</taxon>
        <taxon>Pedobacter</taxon>
    </lineage>
</organism>
<proteinExistence type="predicted"/>
<dbReference type="EMBL" id="SSHJ02000008">
    <property type="protein sequence ID" value="MFN0257315.1"/>
    <property type="molecule type" value="Genomic_DNA"/>
</dbReference>
<keyword evidence="2" id="KW-1185">Reference proteome</keyword>
<name>A0ABW9JBL7_9SPHI</name>
<protein>
    <submittedName>
        <fullName evidence="1">DUF3891 family protein</fullName>
    </submittedName>
</protein>
<reference evidence="1 2" key="1">
    <citation type="submission" date="2024-12" db="EMBL/GenBank/DDBJ databases">
        <authorList>
            <person name="Hu S."/>
        </authorList>
    </citation>
    <scope>NUCLEOTIDE SEQUENCE [LARGE SCALE GENOMIC DNA]</scope>
    <source>
        <strain evidence="1 2">THG-T11</strain>
    </source>
</reference>
<dbReference type="RefSeq" id="WP_138724381.1">
    <property type="nucleotide sequence ID" value="NZ_SSHJ02000008.1"/>
</dbReference>